<dbReference type="InterPro" id="IPR006665">
    <property type="entry name" value="OmpA-like"/>
</dbReference>
<evidence type="ECO:0000313" key="5">
    <source>
        <dbReference type="Proteomes" id="UP000551709"/>
    </source>
</evidence>
<dbReference type="AlphaFoldDB" id="A0A8T5VIW0"/>
<gene>
    <name evidence="4" type="ORF">HAP41_0000028745</name>
</gene>
<dbReference type="PRINTS" id="PR01021">
    <property type="entry name" value="OMPADOMAIN"/>
</dbReference>
<dbReference type="InterPro" id="IPR006664">
    <property type="entry name" value="OMP_bac"/>
</dbReference>
<dbReference type="GO" id="GO:0009279">
    <property type="term" value="C:cell outer membrane"/>
    <property type="evidence" value="ECO:0007669"/>
    <property type="project" value="UniProtKB-SubCell"/>
</dbReference>
<dbReference type="Gene3D" id="3.30.1330.60">
    <property type="entry name" value="OmpA-like domain"/>
    <property type="match status" value="1"/>
</dbReference>
<dbReference type="InterPro" id="IPR036737">
    <property type="entry name" value="OmpA-like_sf"/>
</dbReference>
<accession>A0A8T5VIW0</accession>
<evidence type="ECO:0000256" key="3">
    <source>
        <dbReference type="ARBA" id="ARBA00023237"/>
    </source>
</evidence>
<dbReference type="SUPFAM" id="SSF103088">
    <property type="entry name" value="OmpA-like"/>
    <property type="match status" value="1"/>
</dbReference>
<dbReference type="PANTHER" id="PTHR30329:SF21">
    <property type="entry name" value="LIPOPROTEIN YIAD-RELATED"/>
    <property type="match status" value="1"/>
</dbReference>
<reference evidence="4" key="2">
    <citation type="submission" date="2022-04" db="EMBL/GenBank/DDBJ databases">
        <authorList>
            <person name="Bromfield E.S.P."/>
            <person name="Cloutier S."/>
        </authorList>
    </citation>
    <scope>NUCLEOTIDE SEQUENCE</scope>
    <source>
        <strain evidence="4">1S5</strain>
    </source>
</reference>
<dbReference type="CDD" id="cd07185">
    <property type="entry name" value="OmpA_C-like"/>
    <property type="match status" value="1"/>
</dbReference>
<sequence>MIIFTRLLMIACSIVLAPAVARAAMPADAPDARDHALISRYAGSWLVARDVQGFDQVGMPRGSQNGEVVKVEGRVTRLFYLAPAGKSALEVQRNYEQALERAGAARQDGCAEDCGARDFGQLRRLPANPSLPKAQLEGWTPITLLQQWQEPGTERYWYGTVNASGAMLHVAIVTAKPGTVALSGKYVATIVEIVEAKAMESDKVVVDVRALTKGLQAEGKVALYGLYFDTGKSVIKPESKAQLDQMAQLLQSDVSLKVHIVGHTDNQGALDANLALSKARAQSVVDALATTYKVDPKRLSAAGVANYAPLGNNASDAGRTRNRRVEMVLQ</sequence>
<dbReference type="InterPro" id="IPR050330">
    <property type="entry name" value="Bact_OuterMem_StrucFunc"/>
</dbReference>
<evidence type="ECO:0000256" key="2">
    <source>
        <dbReference type="ARBA" id="ARBA00023136"/>
    </source>
</evidence>
<dbReference type="RefSeq" id="WP_166095172.1">
    <property type="nucleotide sequence ID" value="NZ_CP096251.1"/>
</dbReference>
<dbReference type="Proteomes" id="UP000551709">
    <property type="component" value="Chromosome"/>
</dbReference>
<comment type="subcellular location">
    <subcellularLocation>
        <location evidence="1">Cell outer membrane</location>
    </subcellularLocation>
</comment>
<proteinExistence type="predicted"/>
<dbReference type="EMBL" id="CP096255">
    <property type="protein sequence ID" value="UPT84352.1"/>
    <property type="molecule type" value="Genomic_DNA"/>
</dbReference>
<dbReference type="PROSITE" id="PS51123">
    <property type="entry name" value="OMPA_2"/>
    <property type="match status" value="1"/>
</dbReference>
<dbReference type="PANTHER" id="PTHR30329">
    <property type="entry name" value="STATOR ELEMENT OF FLAGELLAR MOTOR COMPLEX"/>
    <property type="match status" value="1"/>
</dbReference>
<name>A0A8T5VIW0_9BRAD</name>
<keyword evidence="3" id="KW-0998">Cell outer membrane</keyword>
<protein>
    <submittedName>
        <fullName evidence="4">OmpA family protein</fullName>
    </submittedName>
</protein>
<evidence type="ECO:0000313" key="4">
    <source>
        <dbReference type="EMBL" id="UPT84352.1"/>
    </source>
</evidence>
<reference evidence="4" key="1">
    <citation type="journal article" date="2017" name="Syst. Appl. Microbiol.">
        <title>Soybeans inoculated with root zone soils of Canadian native legumes harbour diverse and novel Bradyrhizobium spp. that possess agricultural potential.</title>
        <authorList>
            <person name="Bromfield E.S.P."/>
            <person name="Cloutier S."/>
            <person name="Tambong J.T."/>
            <person name="Tran Thi T.V."/>
        </authorList>
    </citation>
    <scope>NUCLEOTIDE SEQUENCE</scope>
    <source>
        <strain evidence="4">1S5</strain>
    </source>
</reference>
<organism evidence="4 5">
    <name type="scientific">Bradyrhizobium barranii subsp. apii</name>
    <dbReference type="NCBI Taxonomy" id="2819348"/>
    <lineage>
        <taxon>Bacteria</taxon>
        <taxon>Pseudomonadati</taxon>
        <taxon>Pseudomonadota</taxon>
        <taxon>Alphaproteobacteria</taxon>
        <taxon>Hyphomicrobiales</taxon>
        <taxon>Nitrobacteraceae</taxon>
        <taxon>Bradyrhizobium</taxon>
        <taxon>Bradyrhizobium barranii</taxon>
    </lineage>
</organism>
<dbReference type="Pfam" id="PF00691">
    <property type="entry name" value="OmpA"/>
    <property type="match status" value="1"/>
</dbReference>
<evidence type="ECO:0000256" key="1">
    <source>
        <dbReference type="ARBA" id="ARBA00004442"/>
    </source>
</evidence>
<keyword evidence="2" id="KW-0472">Membrane</keyword>